<keyword evidence="4" id="KW-0904">Protein phosphatase</keyword>
<reference evidence="7" key="1">
    <citation type="journal article" date="2019" name="Int. J. Syst. Evol. Microbiol.">
        <title>The Global Catalogue of Microorganisms (GCM) 10K type strain sequencing project: providing services to taxonomists for standard genome sequencing and annotation.</title>
        <authorList>
            <consortium name="The Broad Institute Genomics Platform"/>
            <consortium name="The Broad Institute Genome Sequencing Center for Infectious Disease"/>
            <person name="Wu L."/>
            <person name="Ma J."/>
        </authorList>
    </citation>
    <scope>NUCLEOTIDE SEQUENCE [LARGE SCALE GENOMIC DNA]</scope>
    <source>
        <strain evidence="7">JCM 17110</strain>
    </source>
</reference>
<proteinExistence type="inferred from homology"/>
<evidence type="ECO:0000256" key="3">
    <source>
        <dbReference type="ARBA" id="ARBA00022801"/>
    </source>
</evidence>
<keyword evidence="3" id="KW-0378">Hydrolase</keyword>
<accession>A0ABP6V9A4</accession>
<dbReference type="EC" id="3.1.3.48" evidence="2"/>
<keyword evidence="7" id="KW-1185">Reference proteome</keyword>
<dbReference type="RefSeq" id="WP_344954553.1">
    <property type="nucleotide sequence ID" value="NZ_BAABCX010000001.1"/>
</dbReference>
<dbReference type="EMBL" id="BAABCX010000001">
    <property type="protein sequence ID" value="GAA3529473.1"/>
    <property type="molecule type" value="Genomic_DNA"/>
</dbReference>
<evidence type="ECO:0000313" key="7">
    <source>
        <dbReference type="Proteomes" id="UP001500795"/>
    </source>
</evidence>
<dbReference type="PANTHER" id="PTHR11717">
    <property type="entry name" value="LOW MOLECULAR WEIGHT PROTEIN TYROSINE PHOSPHATASE"/>
    <property type="match status" value="1"/>
</dbReference>
<feature type="domain" description="Phosphotyrosine protein phosphatase I" evidence="5">
    <location>
        <begin position="7"/>
        <end position="153"/>
    </location>
</feature>
<comment type="caution">
    <text evidence="6">The sequence shown here is derived from an EMBL/GenBank/DDBJ whole genome shotgun (WGS) entry which is preliminary data.</text>
</comment>
<dbReference type="InterPro" id="IPR023485">
    <property type="entry name" value="Ptyr_pPase"/>
</dbReference>
<dbReference type="PANTHER" id="PTHR11717:SF7">
    <property type="entry name" value="LOW MOLECULAR WEIGHT PHOSPHOTYROSINE PROTEIN PHOSPHATASE"/>
    <property type="match status" value="1"/>
</dbReference>
<dbReference type="InterPro" id="IPR050438">
    <property type="entry name" value="LMW_PTPase"/>
</dbReference>
<dbReference type="SMART" id="SM00226">
    <property type="entry name" value="LMWPc"/>
    <property type="match status" value="1"/>
</dbReference>
<organism evidence="6 7">
    <name type="scientific">Zobellella aerophila</name>
    <dbReference type="NCBI Taxonomy" id="870480"/>
    <lineage>
        <taxon>Bacteria</taxon>
        <taxon>Pseudomonadati</taxon>
        <taxon>Pseudomonadota</taxon>
        <taxon>Gammaproteobacteria</taxon>
        <taxon>Aeromonadales</taxon>
        <taxon>Aeromonadaceae</taxon>
        <taxon>Zobellella</taxon>
    </lineage>
</organism>
<dbReference type="CDD" id="cd16343">
    <property type="entry name" value="LMWPTP"/>
    <property type="match status" value="1"/>
</dbReference>
<evidence type="ECO:0000256" key="2">
    <source>
        <dbReference type="ARBA" id="ARBA00013064"/>
    </source>
</evidence>
<dbReference type="Gene3D" id="3.40.50.2300">
    <property type="match status" value="1"/>
</dbReference>
<evidence type="ECO:0000313" key="6">
    <source>
        <dbReference type="EMBL" id="GAA3529473.1"/>
    </source>
</evidence>
<dbReference type="SUPFAM" id="SSF52788">
    <property type="entry name" value="Phosphotyrosine protein phosphatases I"/>
    <property type="match status" value="1"/>
</dbReference>
<dbReference type="PRINTS" id="PR00719">
    <property type="entry name" value="LMWPTPASE"/>
</dbReference>
<evidence type="ECO:0000256" key="4">
    <source>
        <dbReference type="ARBA" id="ARBA00022912"/>
    </source>
</evidence>
<gene>
    <name evidence="6" type="ORF">GCM10022394_05850</name>
</gene>
<dbReference type="Pfam" id="PF01451">
    <property type="entry name" value="LMWPc"/>
    <property type="match status" value="1"/>
</dbReference>
<sequence>MKNKENYKVLFVCMGNICRSPTAEAVLRGKARQAGVPLVVDSAGTIGYHVGAEPDARAQAAGQARGYDFSGIRARKVQAEDFDRFDFILAADRSNLADLKAQCPPEHLHKVKLLLSFATCGELEVPDPYYDEEEGFERVLNLIESACDGLLQAMALQRG</sequence>
<comment type="similarity">
    <text evidence="1">Belongs to the low molecular weight phosphotyrosine protein phosphatase family.</text>
</comment>
<dbReference type="InterPro" id="IPR017867">
    <property type="entry name" value="Tyr_phospatase_low_mol_wt"/>
</dbReference>
<dbReference type="InterPro" id="IPR036196">
    <property type="entry name" value="Ptyr_pPase_sf"/>
</dbReference>
<dbReference type="Proteomes" id="UP001500795">
    <property type="component" value="Unassembled WGS sequence"/>
</dbReference>
<name>A0ABP6V9A4_9GAMM</name>
<evidence type="ECO:0000256" key="1">
    <source>
        <dbReference type="ARBA" id="ARBA00011063"/>
    </source>
</evidence>
<evidence type="ECO:0000259" key="5">
    <source>
        <dbReference type="SMART" id="SM00226"/>
    </source>
</evidence>
<protein>
    <recommendedName>
        <fullName evidence="2">protein-tyrosine-phosphatase</fullName>
        <ecNumber evidence="2">3.1.3.48</ecNumber>
    </recommendedName>
</protein>